<dbReference type="InterPro" id="IPR011042">
    <property type="entry name" value="6-blade_b-propeller_TolB-like"/>
</dbReference>
<evidence type="ECO:0000259" key="4">
    <source>
        <dbReference type="PROSITE" id="PS50026"/>
    </source>
</evidence>
<evidence type="ECO:0000313" key="6">
    <source>
        <dbReference type="Proteomes" id="UP001159405"/>
    </source>
</evidence>
<dbReference type="InterPro" id="IPR000742">
    <property type="entry name" value="EGF"/>
</dbReference>
<feature type="repeat" description="LDL-receptor class B" evidence="2">
    <location>
        <begin position="2224"/>
        <end position="2266"/>
    </location>
</feature>
<feature type="repeat" description="LDL-receptor class B" evidence="2">
    <location>
        <begin position="2064"/>
        <end position="2107"/>
    </location>
</feature>
<feature type="repeat" description="LDL-receptor class B" evidence="2">
    <location>
        <begin position="1978"/>
        <end position="2020"/>
    </location>
</feature>
<feature type="repeat" description="LDL-receptor class B" evidence="2">
    <location>
        <begin position="156"/>
        <end position="202"/>
    </location>
</feature>
<dbReference type="InterPro" id="IPR000033">
    <property type="entry name" value="LDLR_classB_rpt"/>
</dbReference>
<dbReference type="SUPFAM" id="SSF63825">
    <property type="entry name" value="YWTD domain"/>
    <property type="match status" value="9"/>
</dbReference>
<feature type="repeat" description="LDL-receptor class B" evidence="2">
    <location>
        <begin position="1709"/>
        <end position="1751"/>
    </location>
</feature>
<feature type="domain" description="EGF-like" evidence="4">
    <location>
        <begin position="2844"/>
        <end position="2878"/>
    </location>
</feature>
<feature type="repeat" description="LDL-receptor class B" evidence="2">
    <location>
        <begin position="754"/>
        <end position="796"/>
    </location>
</feature>
<dbReference type="PANTHER" id="PTHR46513">
    <property type="entry name" value="VITELLOGENIN RECEPTOR-LIKE PROTEIN-RELATED-RELATED"/>
    <property type="match status" value="1"/>
</dbReference>
<feature type="repeat" description="LDL-receptor class B" evidence="2">
    <location>
        <begin position="1752"/>
        <end position="1795"/>
    </location>
</feature>
<feature type="repeat" description="LDL-receptor class B" evidence="2">
    <location>
        <begin position="1108"/>
        <end position="1151"/>
    </location>
</feature>
<feature type="repeat" description="LDL-receptor class B" evidence="2">
    <location>
        <begin position="1484"/>
        <end position="1526"/>
    </location>
</feature>
<dbReference type="PROSITE" id="PS50026">
    <property type="entry name" value="EGF_3"/>
    <property type="match status" value="1"/>
</dbReference>
<reference evidence="5 6" key="1">
    <citation type="submission" date="2022-05" db="EMBL/GenBank/DDBJ databases">
        <authorList>
            <consortium name="Genoscope - CEA"/>
            <person name="William W."/>
        </authorList>
    </citation>
    <scope>NUCLEOTIDE SEQUENCE [LARGE SCALE GENOMIC DNA]</scope>
</reference>
<feature type="repeat" description="LDL-receptor class B" evidence="2">
    <location>
        <begin position="387"/>
        <end position="429"/>
    </location>
</feature>
<evidence type="ECO:0000256" key="1">
    <source>
        <dbReference type="PROSITE-ProRule" id="PRU00076"/>
    </source>
</evidence>
<dbReference type="CDD" id="cd00053">
    <property type="entry name" value="EGF"/>
    <property type="match status" value="1"/>
</dbReference>
<feature type="repeat" description="LDL-receptor class B" evidence="2">
    <location>
        <begin position="113"/>
        <end position="155"/>
    </location>
</feature>
<feature type="disulfide bond" evidence="1">
    <location>
        <begin position="2868"/>
        <end position="2877"/>
    </location>
</feature>
<feature type="repeat" description="LDL-receptor class B" evidence="2">
    <location>
        <begin position="1354"/>
        <end position="1396"/>
    </location>
</feature>
<gene>
    <name evidence="5" type="ORF">PLOB_00017068</name>
</gene>
<feature type="repeat" description="LDL-receptor class B" evidence="2">
    <location>
        <begin position="1440"/>
        <end position="1483"/>
    </location>
</feature>
<dbReference type="PROSITE" id="PS51120">
    <property type="entry name" value="LDLRB"/>
    <property type="match status" value="31"/>
</dbReference>
<organism evidence="5 6">
    <name type="scientific">Porites lobata</name>
    <dbReference type="NCBI Taxonomy" id="104759"/>
    <lineage>
        <taxon>Eukaryota</taxon>
        <taxon>Metazoa</taxon>
        <taxon>Cnidaria</taxon>
        <taxon>Anthozoa</taxon>
        <taxon>Hexacorallia</taxon>
        <taxon>Scleractinia</taxon>
        <taxon>Fungiina</taxon>
        <taxon>Poritidae</taxon>
        <taxon>Porites</taxon>
    </lineage>
</organism>
<feature type="repeat" description="LDL-receptor class B" evidence="2">
    <location>
        <begin position="1796"/>
        <end position="1840"/>
    </location>
</feature>
<feature type="repeat" description="LDL-receptor class B" evidence="2">
    <location>
        <begin position="2267"/>
        <end position="2309"/>
    </location>
</feature>
<dbReference type="SMART" id="SM00181">
    <property type="entry name" value="EGF"/>
    <property type="match status" value="10"/>
</dbReference>
<keyword evidence="1" id="KW-0245">EGF-like domain</keyword>
<dbReference type="Gene3D" id="2.120.10.30">
    <property type="entry name" value="TolB, C-terminal domain"/>
    <property type="match status" value="9"/>
</dbReference>
<feature type="repeat" description="LDL-receptor class B" evidence="2">
    <location>
        <begin position="2556"/>
        <end position="2599"/>
    </location>
</feature>
<feature type="repeat" description="LDL-receptor class B" evidence="2">
    <location>
        <begin position="480"/>
        <end position="526"/>
    </location>
</feature>
<feature type="repeat" description="LDL-receptor class B" evidence="2">
    <location>
        <begin position="2310"/>
        <end position="2353"/>
    </location>
</feature>
<dbReference type="InterPro" id="IPR050778">
    <property type="entry name" value="Cueball_EGF_LRP_Nidogen"/>
</dbReference>
<keyword evidence="1" id="KW-1015">Disulfide bond</keyword>
<feature type="repeat" description="LDL-receptor class B" evidence="2">
    <location>
        <begin position="2513"/>
        <end position="2555"/>
    </location>
</feature>
<accession>A0ABN8RBG3</accession>
<name>A0ABN8RBG3_9CNID</name>
<feature type="repeat" description="LDL-receptor class B" evidence="2">
    <location>
        <begin position="70"/>
        <end position="112"/>
    </location>
</feature>
<dbReference type="Pfam" id="PF00058">
    <property type="entry name" value="Ldl_recept_b"/>
    <property type="match status" value="25"/>
</dbReference>
<feature type="repeat" description="LDL-receptor class B" evidence="2">
    <location>
        <begin position="2021"/>
        <end position="2063"/>
    </location>
</feature>
<comment type="caution">
    <text evidence="5">The sequence shown here is derived from an EMBL/GenBank/DDBJ whole genome shotgun (WGS) entry which is preliminary data.</text>
</comment>
<feature type="repeat" description="LDL-receptor class B" evidence="2">
    <location>
        <begin position="1152"/>
        <end position="1196"/>
    </location>
</feature>
<feature type="chain" id="PRO_5047356206" description="EGF-like domain-containing protein" evidence="3">
    <location>
        <begin position="24"/>
        <end position="2901"/>
    </location>
</feature>
<evidence type="ECO:0000256" key="3">
    <source>
        <dbReference type="SAM" id="SignalP"/>
    </source>
</evidence>
<dbReference type="EMBL" id="CALNXK010000202">
    <property type="protein sequence ID" value="CAH3175623.1"/>
    <property type="molecule type" value="Genomic_DNA"/>
</dbReference>
<feature type="repeat" description="LDL-receptor class B" evidence="2">
    <location>
        <begin position="797"/>
        <end position="840"/>
    </location>
</feature>
<dbReference type="SUPFAM" id="SSF57196">
    <property type="entry name" value="EGF/Laminin"/>
    <property type="match status" value="8"/>
</dbReference>
<feature type="signal peptide" evidence="3">
    <location>
        <begin position="1"/>
        <end position="23"/>
    </location>
</feature>
<feature type="repeat" description="LDL-receptor class B" evidence="2">
    <location>
        <begin position="1666"/>
        <end position="1708"/>
    </location>
</feature>
<keyword evidence="3" id="KW-0732">Signal</keyword>
<protein>
    <recommendedName>
        <fullName evidence="4">EGF-like domain-containing protein</fullName>
    </recommendedName>
</protein>
<feature type="repeat" description="LDL-receptor class B" evidence="2">
    <location>
        <begin position="1397"/>
        <end position="1439"/>
    </location>
</feature>
<dbReference type="Gene3D" id="2.10.25.10">
    <property type="entry name" value="Laminin"/>
    <property type="match status" value="2"/>
</dbReference>
<comment type="caution">
    <text evidence="1">Lacks conserved residue(s) required for the propagation of feature annotation.</text>
</comment>
<feature type="repeat" description="LDL-receptor class B" evidence="2">
    <location>
        <begin position="841"/>
        <end position="885"/>
    </location>
</feature>
<dbReference type="PANTHER" id="PTHR46513:SF13">
    <property type="entry name" value="EGF-LIKE DOMAIN-CONTAINING PROTEIN"/>
    <property type="match status" value="1"/>
</dbReference>
<feature type="repeat" description="LDL-receptor class B" evidence="2">
    <location>
        <begin position="1022"/>
        <end position="1064"/>
    </location>
</feature>
<feature type="repeat" description="LDL-receptor class B" evidence="2">
    <location>
        <begin position="2470"/>
        <end position="2512"/>
    </location>
</feature>
<keyword evidence="6" id="KW-1185">Reference proteome</keyword>
<feature type="repeat" description="LDL-receptor class B" evidence="2">
    <location>
        <begin position="430"/>
        <end position="472"/>
    </location>
</feature>
<evidence type="ECO:0000313" key="5">
    <source>
        <dbReference type="EMBL" id="CAH3175623.1"/>
    </source>
</evidence>
<proteinExistence type="predicted"/>
<sequence length="2901" mass="324863">MEMIKHSLCETILLCLLFVCAEGVPNCSDPCIIYSATSEINALELSTSRIVHLVSNLSRAVALDVHVKEKTIYWSDINRHIITRMDLETGKTENIITDDLGVVDGLAVEWESNLIYWADYSKHRVEVASLDGSRRKLLFTEEVEYPRGIALYPKKGLMFWTDWGSTPKIERATLAGTNRTLLIDLTSSVQNWPNAIILDYLEDRIYWIDAWIDAIDSADLDGNNRRAISSPVHPSRNMHPFDFTVYDDVLYWSDWNTDSIERLNWTTAVYLGGFGILTSDRVFGLALLHSSRQPDSAGNQLCKVNNGGCSHLCLLTPDGYQCACPDGLPLQPDGKKCLTGVTNCTDPCLIYSATSEINALEPSTSRIVHLVSNVSRAVALDVHVKEKTIYWSDINRLVIQRMDLETGETDNIITDDLGVVDGLAVEWESDLIFWTDYSKHRVEVASLDGSRRKVLFTEEVEYPRGIALYPKKGKQFNLVMLMFWTDWGFTPKIERATLAGTNRTLLINLTRSVQNWPNAIILDYLEDRIYWIDAWVDAIDSADLDGNNRRAISSPVHPSRNMHPFDFTVYDDVLYWSDWNTDSIERLNWTTAAYLGGFGILTSDRVFGLALLHSSRQPDSACNQLCKVNNGGCSHLCLLTPDGYQCACPDGLPLQPDEKKCLTEFSSFLLFVEVHNIRQMQLHFNSSTTYRIPLKTPPLTPVALDYNFQDEKVYWTDVSLNTISRSFLNGSAQEIVVSSRIENPYGLAVDPFGQNIYWTDSAEVTIEAATLNGLYRRIIINKDLQSPTDIALDVTRGFMYWTDWGIDERIEKADMDGQNRVTVIDSGLYYPNGLALDIERNWLYWIDASYERLEVYEFPTNTRRQVISSHVYLSYPFGLALHQNHLYWTSQYYNGIYRADRQNGGNVVKILPTESQPLLIHAYDVNNTFLPVTNECSNNNGGCSQLCLLTPLGAKCSCSDGLNLAVDGKSCEAPQQFLLFADATYGRIVKVLPYDPQQRVQLPLSASIITRPVALGYDLVQDRVYWTDVTRNTISRSFLNGSMQEVLFDQNVQTPDGLAVDVVGRNLYWTDTGTNKLEVSKLDGSYRKALITTGLDEPRDIILDISKGIMYWTDWGSSPKIEKANMAGKERSVLVDSVLHWPNGLTLDKDTNRLYWVDGSYHKLEYLDLDNNNRVTLLISSSVLPHPFGLTLLGDHVYWTDWSTNAVYRANKESVGIISAFITGIGQPMEIHGYNVSAPIVPVTEECNNNNGGCDQLCLLTPSGGDCACSGESVLNDDGKTCQEFSPSKFTNPFNFVQFPFRKDPPQHEFLLFADASYGKIMKVFPHAPGSLISLPFSSNIDRPVAIGYDVLEDRVYWTDVTRSTISRSFLNGSMFEVLFYQNVQSPDGLAVDIIGRNLYWTDTGTNKLEVSKLDGSHRKALITSGLDEPRDIILDISKGIMYWTDWGYHAKIERADMSGQQRVVLVNTSLSWPNGLTLDQERNRLYWVDASYDKLEYLHLSTNTRVTLIDSSVTLPHPFGLTLLGDYLYWTDWNDYTVKRANKESAADVTVFVTGIGQPMDIHGYNLSETTIPITDQCNNNNGGCSQLCLLIQSGRVCACSGGLILDDDGRNCKAPPEHEFLLFTDASYGKIMKVSPHAPGSLISLPLSSIISRSVAIGYDVLEDRVYWTDVTRNTISRSFLNGSMFEVLFYQNVQSPDGLAVDIVGRNLYWTDTGTNKLEVSKLDGSHRKALITSGLDEPRDIILDISKGIMYWTDWGYHAKIERADMSGQQRVVLVNTSLSWPNGLTLDQERNRLYWVDASYDKLEYLYLSTNTRVTLIDSSATLPHPFGLTLLGDYLYWTDWNDYTVKRANKESAADVTVFVTGIGQPMDIHGYNLSETTIPITDQCNNNNGGCSQLCLLTQSGRVCACSGGLILDDDGRNCKAPPEHEFLLFADASYGKIMKVSPHAPGSLISLPLSSIISRPVAIGYDVLEDRVYWTDVTRNTISRSFLNGSMFEVLFYQNVQSPDGLAVDIVGRNLYWTDTGTNKLEVSKLDGSHRKALITSGLDEPRDIILDISKGIMYWTDWGYHAKIERADMSGKQRVVLVNTSLSWPNGLTLDQERNRLYWVDASYDKLEYLHLSTNTRHIFTDQCNNNNGGCSQLCLLTQSGRVCACSGGLILDDDGRNCKAPPEHEFLLFADASYGKIMKVSPHAPGSLISLPLSSIISRPVAIGYDVLEDRVYWTDVTRNTISRSFLNGSMFEVLFYQNVQSPDGLAVDIVGRNLYWTDTGTNKLEVSKLDGSHRKALITSGLDEPRDIILDISKGTMYWTDWGYHAKIERADMSGQQRVVLVNTSLSWPNGLTLDQERNRLYWVDASYDKLEYLHLSTNTRHIFTDQCNNNNGGCSQLCLLTQSGRVCACSGGLILDDDGRNCKAPPEHEFLLFADASYGKIMKVSPHAPGSLISLPLSSIISRPVAIGYDVLEDRVYWTDVTRNTISRSFLNGSMFEVLFYQNVQSPDGLAVDIVGRNLYWTDTGTNKLEVSKLDGSHRKALITSGLDEPRDIILDISKGIMYWTDWGYHAKIERADMSGQQRVVLVNTSLSWPNGLTLDQERNRLYWVDASYSKLEYLHLGTNIRVTLIHSYATLPHPFGLTLLGNFLYWTDWIDYTVYRANKDSAADFTVFVTGIGQPMDIHGYNLSEKTVPENPCSSSSGGCSHLCLLRQNGYLCSCPDQLAPGDVCVNGSIPLPFKSTQMGTATYSQYQKSSVKVGSTVISFSSVKPSSSSVSFQWPTTSVASTSRITSSPSTIMSQSRLRTSSLTAPSTSLLPMISSNGLTSAFPSKRKTTVASTSQLPPTLAPSECRPGDCENNGTCIVPGYYCRCLKYYVWHRCSVYVGKCVSNDQERINRQTGKRLD</sequence>
<evidence type="ECO:0000256" key="2">
    <source>
        <dbReference type="PROSITE-ProRule" id="PRU00461"/>
    </source>
</evidence>
<dbReference type="SMART" id="SM00135">
    <property type="entry name" value="LY"/>
    <property type="match status" value="43"/>
</dbReference>
<dbReference type="Pfam" id="PF14670">
    <property type="entry name" value="FXa_inhibition"/>
    <property type="match status" value="7"/>
</dbReference>
<feature type="repeat" description="LDL-receptor class B" evidence="2">
    <location>
        <begin position="1065"/>
        <end position="1107"/>
    </location>
</feature>
<feature type="repeat" description="LDL-receptor class B" evidence="2">
    <location>
        <begin position="711"/>
        <end position="753"/>
    </location>
</feature>
<dbReference type="Proteomes" id="UP001159405">
    <property type="component" value="Unassembled WGS sequence"/>
</dbReference>